<evidence type="ECO:0000256" key="10">
    <source>
        <dbReference type="ARBA" id="ARBA00023136"/>
    </source>
</evidence>
<dbReference type="Proteomes" id="UP000279307">
    <property type="component" value="Chromosome 7"/>
</dbReference>
<dbReference type="OrthoDB" id="10020554at2759"/>
<evidence type="ECO:0000256" key="6">
    <source>
        <dbReference type="ARBA" id="ARBA00022792"/>
    </source>
</evidence>
<feature type="transmembrane region" description="Helical" evidence="15">
    <location>
        <begin position="165"/>
        <end position="190"/>
    </location>
</feature>
<dbReference type="AlphaFoldDB" id="A0A3L8DKA3"/>
<proteinExistence type="inferred from homology"/>
<keyword evidence="8" id="KW-0443">Lipid metabolism</keyword>
<dbReference type="PANTHER" id="PTHR14269">
    <property type="entry name" value="CDP-DIACYLGLYCEROL--GLYCEROL-3-PHOSPHATE 3-PHOSPHATIDYLTRANSFERASE-RELATED"/>
    <property type="match status" value="1"/>
</dbReference>
<evidence type="ECO:0000256" key="2">
    <source>
        <dbReference type="ARBA" id="ARBA00010441"/>
    </source>
</evidence>
<evidence type="ECO:0000256" key="1">
    <source>
        <dbReference type="ARBA" id="ARBA00004448"/>
    </source>
</evidence>
<accession>A0A3L8DKA3</accession>
<evidence type="ECO:0000313" key="16">
    <source>
        <dbReference type="EMBL" id="RLU20268.1"/>
    </source>
</evidence>
<keyword evidence="4" id="KW-0808">Transferase</keyword>
<comment type="subcellular location">
    <subcellularLocation>
        <location evidence="1">Mitochondrion inner membrane</location>
        <topology evidence="1">Multi-pass membrane protein</topology>
    </subcellularLocation>
</comment>
<dbReference type="InterPro" id="IPR000462">
    <property type="entry name" value="CDP-OH_P_trans"/>
</dbReference>
<dbReference type="EMBL" id="QOIP01000007">
    <property type="protein sequence ID" value="RLU20268.1"/>
    <property type="molecule type" value="Genomic_DNA"/>
</dbReference>
<reference evidence="16" key="1">
    <citation type="journal article" date="2018" name="Genome Res.">
        <title>The genomic architecture and molecular evolution of ant odorant receptors.</title>
        <authorList>
            <person name="McKenzie S.K."/>
            <person name="Kronauer D.J.C."/>
        </authorList>
    </citation>
    <scope>NUCLEOTIDE SEQUENCE [LARGE SCALE GENOMIC DNA]</scope>
    <source>
        <strain evidence="16">Clonal line C1</strain>
    </source>
</reference>
<feature type="transmembrane region" description="Helical" evidence="15">
    <location>
        <begin position="259"/>
        <end position="281"/>
    </location>
</feature>
<dbReference type="InterPro" id="IPR043130">
    <property type="entry name" value="CDP-OH_PTrfase_TM_dom"/>
</dbReference>
<feature type="transmembrane region" description="Helical" evidence="15">
    <location>
        <begin position="95"/>
        <end position="119"/>
    </location>
</feature>
<evidence type="ECO:0000256" key="9">
    <source>
        <dbReference type="ARBA" id="ARBA00023128"/>
    </source>
</evidence>
<dbReference type="GO" id="GO:0005743">
    <property type="term" value="C:mitochondrial inner membrane"/>
    <property type="evidence" value="ECO:0007669"/>
    <property type="project" value="UniProtKB-SubCell"/>
</dbReference>
<dbReference type="InterPro" id="IPR050324">
    <property type="entry name" value="CDP-alcohol_PTase-I"/>
</dbReference>
<evidence type="ECO:0000256" key="12">
    <source>
        <dbReference type="ARBA" id="ARBA00023264"/>
    </source>
</evidence>
<keyword evidence="12" id="KW-1208">Phospholipid metabolism</keyword>
<evidence type="ECO:0000256" key="11">
    <source>
        <dbReference type="ARBA" id="ARBA00023209"/>
    </source>
</evidence>
<evidence type="ECO:0000256" key="7">
    <source>
        <dbReference type="ARBA" id="ARBA00022989"/>
    </source>
</evidence>
<sequence>MLHHCSGHLVEQVIMSCFGILRCKQSIVLNKGLIEHCMRQYLMCQTRCVTRSENYYRHYTDAKERAVRRRALRIRILQDFKHTRRKVEEIIERENIWTVPNLLCMGRIVTSPFLSYLILSQDYQIALWLLAFAGLSDLADGWIARTWTSQASKLGSFLDPVADKLLVGTLFLSLAWVGLIPVPLTCLVVARDVALVTAASYIRYRTLPPPKTLARYFDPTHATVQLAPTITSKLNTGIQLTLVAGTLAAPVYHFVDHPILQGLCYVTAITTIAGGASYLFSKDTYKLLRKKTRTQSSS</sequence>
<evidence type="ECO:0000256" key="8">
    <source>
        <dbReference type="ARBA" id="ARBA00023098"/>
    </source>
</evidence>
<keyword evidence="3" id="KW-0444">Lipid biosynthesis</keyword>
<keyword evidence="5 15" id="KW-0812">Transmembrane</keyword>
<evidence type="ECO:0000256" key="5">
    <source>
        <dbReference type="ARBA" id="ARBA00022692"/>
    </source>
</evidence>
<keyword evidence="10 15" id="KW-0472">Membrane</keyword>
<dbReference type="EC" id="2.7.8.41" evidence="13"/>
<dbReference type="GO" id="GO:0032049">
    <property type="term" value="P:cardiolipin biosynthetic process"/>
    <property type="evidence" value="ECO:0007669"/>
    <property type="project" value="TreeGrafter"/>
</dbReference>
<dbReference type="FunFam" id="1.20.120.1760:FF:000005">
    <property type="entry name" value="Cardiolipin synthase 1"/>
    <property type="match status" value="1"/>
</dbReference>
<dbReference type="Pfam" id="PF01066">
    <property type="entry name" value="CDP-OH_P_transf"/>
    <property type="match status" value="1"/>
</dbReference>
<evidence type="ECO:0000256" key="15">
    <source>
        <dbReference type="SAM" id="Phobius"/>
    </source>
</evidence>
<comment type="caution">
    <text evidence="16">The sequence shown here is derived from an EMBL/GenBank/DDBJ whole genome shotgun (WGS) entry which is preliminary data.</text>
</comment>
<comment type="catalytic activity">
    <reaction evidence="14">
        <text>a CDP-1,2-diacyl-sn-glycerol + a 1,2-diacyl-sn-glycero-3-phospho-(1'-sn-glycerol) = a cardiolipin + CMP + H(+)</text>
        <dbReference type="Rhea" id="RHEA:32931"/>
        <dbReference type="ChEBI" id="CHEBI:15378"/>
        <dbReference type="ChEBI" id="CHEBI:58332"/>
        <dbReference type="ChEBI" id="CHEBI:60377"/>
        <dbReference type="ChEBI" id="CHEBI:62237"/>
        <dbReference type="ChEBI" id="CHEBI:64716"/>
        <dbReference type="EC" id="2.7.8.41"/>
    </reaction>
</comment>
<keyword evidence="7 15" id="KW-1133">Transmembrane helix</keyword>
<comment type="similarity">
    <text evidence="2">Belongs to the CDP-alcohol phosphatidyltransferase class-I family.</text>
</comment>
<organism evidence="16">
    <name type="scientific">Ooceraea biroi</name>
    <name type="common">Clonal raider ant</name>
    <name type="synonym">Cerapachys biroi</name>
    <dbReference type="NCBI Taxonomy" id="2015173"/>
    <lineage>
        <taxon>Eukaryota</taxon>
        <taxon>Metazoa</taxon>
        <taxon>Ecdysozoa</taxon>
        <taxon>Arthropoda</taxon>
        <taxon>Hexapoda</taxon>
        <taxon>Insecta</taxon>
        <taxon>Pterygota</taxon>
        <taxon>Neoptera</taxon>
        <taxon>Endopterygota</taxon>
        <taxon>Hymenoptera</taxon>
        <taxon>Apocrita</taxon>
        <taxon>Aculeata</taxon>
        <taxon>Formicoidea</taxon>
        <taxon>Formicidae</taxon>
        <taxon>Dorylinae</taxon>
        <taxon>Ooceraea</taxon>
    </lineage>
</organism>
<protein>
    <recommendedName>
        <fullName evidence="13">cardiolipin synthase (CMP-forming)</fullName>
        <ecNumber evidence="13">2.7.8.41</ecNumber>
    </recommendedName>
</protein>
<gene>
    <name evidence="16" type="ORF">DMN91_006875</name>
</gene>
<evidence type="ECO:0000256" key="13">
    <source>
        <dbReference type="ARBA" id="ARBA00039001"/>
    </source>
</evidence>
<dbReference type="PANTHER" id="PTHR14269:SF60">
    <property type="entry name" value="CARDIOLIPIN SYNTHASE (CMP-FORMING)"/>
    <property type="match status" value="1"/>
</dbReference>
<dbReference type="GO" id="GO:0043337">
    <property type="term" value="F:cardiolipin synthase (CMP-forming)"/>
    <property type="evidence" value="ECO:0007669"/>
    <property type="project" value="UniProtKB-EC"/>
</dbReference>
<reference evidence="16" key="2">
    <citation type="submission" date="2018-07" db="EMBL/GenBank/DDBJ databases">
        <authorList>
            <person name="Mckenzie S.K."/>
            <person name="Kronauer D.J.C."/>
        </authorList>
    </citation>
    <scope>NUCLEOTIDE SEQUENCE</scope>
    <source>
        <strain evidence="16">Clonal line C1</strain>
    </source>
</reference>
<name>A0A3L8DKA3_OOCBI</name>
<keyword evidence="11" id="KW-0594">Phospholipid biosynthesis</keyword>
<keyword evidence="9" id="KW-0496">Mitochondrion</keyword>
<evidence type="ECO:0000256" key="3">
    <source>
        <dbReference type="ARBA" id="ARBA00022516"/>
    </source>
</evidence>
<evidence type="ECO:0000256" key="14">
    <source>
        <dbReference type="ARBA" id="ARBA00047433"/>
    </source>
</evidence>
<keyword evidence="6" id="KW-0999">Mitochondrion inner membrane</keyword>
<evidence type="ECO:0000256" key="4">
    <source>
        <dbReference type="ARBA" id="ARBA00022679"/>
    </source>
</evidence>
<dbReference type="Gene3D" id="1.20.120.1760">
    <property type="match status" value="1"/>
</dbReference>
<feature type="transmembrane region" description="Helical" evidence="15">
    <location>
        <begin position="125"/>
        <end position="144"/>
    </location>
</feature>